<sequence>MAFNSTLFLGFVLLVSLIYFVIPKRFQWIILLVASYFFYIYTAGKLVVFLVLTTLTTFYTGLAIGKITEIYKKKISDSENQVKGEEKKKLSEKNRKQKSLILTAALLLNFGILIFLKYFNFLSASVFGVFHHFIPGLSTPALNLILPLGISFYTFQSTGYIIDVYRGTILPDRHLGKFALFVSFFPQIIQGPISRYSELAEQLYAPHEFDYTRVKFGLQLILWGLFKKMVIADRMVVMVDTVFNTYTTLPGTTIFLGAILYSLQVYCDFSGGIDIARGVAQILGIDMPENFKRPFFATSISDFWRRWHISLSSWMRDYIFYSISLSKSFTKLGRTARKFFGNYFGKMLPTMLAMLITFTLVGIWHGSSWKFVAYGLYNAFFIVLGIFFDPLLEGLFKKYKVNIKTFSWRFYQMGITFILVGFGRYFSRADSFKTAIRMWLRTFRTFKISDFISGNFLNLGLDTAQVLVLVLSLVVLLVVEIVQERGISLRDWIAQQGLVFRWSLYLVAIFTILIFGVYGIGFDRNSFIYMGF</sequence>
<keyword evidence="6 7" id="KW-0472">Membrane</keyword>
<feature type="transmembrane region" description="Helical" evidence="7">
    <location>
        <begin position="133"/>
        <end position="155"/>
    </location>
</feature>
<feature type="transmembrane region" description="Helical" evidence="7">
    <location>
        <begin position="343"/>
        <end position="364"/>
    </location>
</feature>
<keyword evidence="8" id="KW-0012">Acyltransferase</keyword>
<proteinExistence type="inferred from homology"/>
<dbReference type="EMBL" id="VSSQ01002295">
    <property type="protein sequence ID" value="MPM14525.1"/>
    <property type="molecule type" value="Genomic_DNA"/>
</dbReference>
<dbReference type="InterPro" id="IPR028362">
    <property type="entry name" value="AlgI"/>
</dbReference>
<organism evidence="8">
    <name type="scientific">bioreactor metagenome</name>
    <dbReference type="NCBI Taxonomy" id="1076179"/>
    <lineage>
        <taxon>unclassified sequences</taxon>
        <taxon>metagenomes</taxon>
        <taxon>ecological metagenomes</taxon>
    </lineage>
</organism>
<comment type="similarity">
    <text evidence="2">Belongs to the membrane-bound acyltransferase family.</text>
</comment>
<name>A0A644XEA5_9ZZZZ</name>
<protein>
    <submittedName>
        <fullName evidence="8">Peptidoglycan O-acetyltransferase</fullName>
        <ecNumber evidence="8">2.3.1.-</ecNumber>
    </submittedName>
</protein>
<keyword evidence="3" id="KW-1003">Cell membrane</keyword>
<feature type="transmembrane region" description="Helical" evidence="7">
    <location>
        <begin position="502"/>
        <end position="522"/>
    </location>
</feature>
<comment type="subcellular location">
    <subcellularLocation>
        <location evidence="1">Cell membrane</location>
        <topology evidence="1">Multi-pass membrane protein</topology>
    </subcellularLocation>
</comment>
<dbReference type="Pfam" id="PF03062">
    <property type="entry name" value="MBOAT"/>
    <property type="match status" value="1"/>
</dbReference>
<reference evidence="8" key="1">
    <citation type="submission" date="2019-08" db="EMBL/GenBank/DDBJ databases">
        <authorList>
            <person name="Kucharzyk K."/>
            <person name="Murdoch R.W."/>
            <person name="Higgins S."/>
            <person name="Loffler F."/>
        </authorList>
    </citation>
    <scope>NUCLEOTIDE SEQUENCE</scope>
</reference>
<comment type="caution">
    <text evidence="8">The sequence shown here is derived from an EMBL/GenBank/DDBJ whole genome shotgun (WGS) entry which is preliminary data.</text>
</comment>
<dbReference type="PANTHER" id="PTHR13285:SF18">
    <property type="entry name" value="PROTEIN-CYSTEINE N-PALMITOYLTRANSFERASE RASP"/>
    <property type="match status" value="1"/>
</dbReference>
<dbReference type="InterPro" id="IPR004299">
    <property type="entry name" value="MBOAT_fam"/>
</dbReference>
<feature type="transmembrane region" description="Helical" evidence="7">
    <location>
        <begin position="39"/>
        <end position="64"/>
    </location>
</feature>
<dbReference type="PIRSF" id="PIRSF016636">
    <property type="entry name" value="AlgI_DltB"/>
    <property type="match status" value="1"/>
</dbReference>
<evidence type="ECO:0000256" key="1">
    <source>
        <dbReference type="ARBA" id="ARBA00004651"/>
    </source>
</evidence>
<keyword evidence="5 7" id="KW-1133">Transmembrane helix</keyword>
<dbReference type="GO" id="GO:0042121">
    <property type="term" value="P:alginic acid biosynthetic process"/>
    <property type="evidence" value="ECO:0007669"/>
    <property type="project" value="InterPro"/>
</dbReference>
<feature type="transmembrane region" description="Helical" evidence="7">
    <location>
        <begin position="376"/>
        <end position="396"/>
    </location>
</feature>
<gene>
    <name evidence="8" type="primary">patA_30</name>
    <name evidence="8" type="ORF">SDC9_60889</name>
</gene>
<dbReference type="InterPro" id="IPR024194">
    <property type="entry name" value="Ac/AlaTfrase_AlgI/DltB"/>
</dbReference>
<evidence type="ECO:0000256" key="2">
    <source>
        <dbReference type="ARBA" id="ARBA00010323"/>
    </source>
</evidence>
<dbReference type="PIRSF" id="PIRSF500217">
    <property type="entry name" value="AlgI"/>
    <property type="match status" value="1"/>
</dbReference>
<feature type="transmembrane region" description="Helical" evidence="7">
    <location>
        <begin position="99"/>
        <end position="121"/>
    </location>
</feature>
<dbReference type="InterPro" id="IPR023298">
    <property type="entry name" value="ATPase_P-typ_TM_dom_sf"/>
</dbReference>
<evidence type="ECO:0000256" key="6">
    <source>
        <dbReference type="ARBA" id="ARBA00023136"/>
    </source>
</evidence>
<dbReference type="PANTHER" id="PTHR13285">
    <property type="entry name" value="ACYLTRANSFERASE"/>
    <property type="match status" value="1"/>
</dbReference>
<evidence type="ECO:0000256" key="7">
    <source>
        <dbReference type="SAM" id="Phobius"/>
    </source>
</evidence>
<dbReference type="AlphaFoldDB" id="A0A644XEA5"/>
<dbReference type="EC" id="2.3.1.-" evidence="8"/>
<keyword evidence="4 7" id="KW-0812">Transmembrane</keyword>
<evidence type="ECO:0000313" key="8">
    <source>
        <dbReference type="EMBL" id="MPM14525.1"/>
    </source>
</evidence>
<evidence type="ECO:0000256" key="3">
    <source>
        <dbReference type="ARBA" id="ARBA00022475"/>
    </source>
</evidence>
<feature type="transmembrane region" description="Helical" evidence="7">
    <location>
        <begin position="463"/>
        <end position="482"/>
    </location>
</feature>
<dbReference type="GO" id="GO:0005886">
    <property type="term" value="C:plasma membrane"/>
    <property type="evidence" value="ECO:0007669"/>
    <property type="project" value="UniProtKB-SubCell"/>
</dbReference>
<evidence type="ECO:0000256" key="5">
    <source>
        <dbReference type="ARBA" id="ARBA00022989"/>
    </source>
</evidence>
<dbReference type="GO" id="GO:0016746">
    <property type="term" value="F:acyltransferase activity"/>
    <property type="evidence" value="ECO:0007669"/>
    <property type="project" value="UniProtKB-KW"/>
</dbReference>
<keyword evidence="8" id="KW-0808">Transferase</keyword>
<evidence type="ECO:0000256" key="4">
    <source>
        <dbReference type="ARBA" id="ARBA00022692"/>
    </source>
</evidence>
<feature type="transmembrane region" description="Helical" evidence="7">
    <location>
        <begin position="408"/>
        <end position="426"/>
    </location>
</feature>
<accession>A0A644XEA5</accession>
<dbReference type="InterPro" id="IPR051085">
    <property type="entry name" value="MB_O-acyltransferase"/>
</dbReference>
<dbReference type="SUPFAM" id="SSF81665">
    <property type="entry name" value="Calcium ATPase, transmembrane domain M"/>
    <property type="match status" value="1"/>
</dbReference>